<comment type="caution">
    <text evidence="13">The sequence shown here is derived from an EMBL/GenBank/DDBJ whole genome shotgun (WGS) entry which is preliminary data.</text>
</comment>
<dbReference type="PIRSF" id="PIRSF000498">
    <property type="entry name" value="Riboflavin_syn_A"/>
    <property type="match status" value="1"/>
</dbReference>
<evidence type="ECO:0000313" key="14">
    <source>
        <dbReference type="Proteomes" id="UP000705867"/>
    </source>
</evidence>
<keyword evidence="8 13" id="KW-0808">Transferase</keyword>
<evidence type="ECO:0000256" key="4">
    <source>
        <dbReference type="ARBA" id="ARBA00011233"/>
    </source>
</evidence>
<dbReference type="Gene3D" id="2.40.30.20">
    <property type="match status" value="2"/>
</dbReference>
<dbReference type="Proteomes" id="UP000705867">
    <property type="component" value="Unassembled WGS sequence"/>
</dbReference>
<evidence type="ECO:0000256" key="6">
    <source>
        <dbReference type="ARBA" id="ARBA00013950"/>
    </source>
</evidence>
<evidence type="ECO:0000256" key="5">
    <source>
        <dbReference type="ARBA" id="ARBA00012827"/>
    </source>
</evidence>
<evidence type="ECO:0000313" key="13">
    <source>
        <dbReference type="EMBL" id="MBZ0156882.1"/>
    </source>
</evidence>
<evidence type="ECO:0000256" key="1">
    <source>
        <dbReference type="ARBA" id="ARBA00000968"/>
    </source>
</evidence>
<dbReference type="FunFam" id="2.40.30.20:FF:000004">
    <property type="entry name" value="Riboflavin synthase, alpha subunit"/>
    <property type="match status" value="1"/>
</dbReference>
<dbReference type="NCBIfam" id="TIGR00187">
    <property type="entry name" value="ribE"/>
    <property type="match status" value="1"/>
</dbReference>
<evidence type="ECO:0000256" key="3">
    <source>
        <dbReference type="ARBA" id="ARBA00004887"/>
    </source>
</evidence>
<evidence type="ECO:0000256" key="9">
    <source>
        <dbReference type="ARBA" id="ARBA00022737"/>
    </source>
</evidence>
<dbReference type="EC" id="2.5.1.9" evidence="5 10"/>
<dbReference type="PROSITE" id="PS51177">
    <property type="entry name" value="LUMAZINE_BIND"/>
    <property type="match status" value="2"/>
</dbReference>
<dbReference type="GO" id="GO:0009231">
    <property type="term" value="P:riboflavin biosynthetic process"/>
    <property type="evidence" value="ECO:0007669"/>
    <property type="project" value="UniProtKB-KW"/>
</dbReference>
<dbReference type="Pfam" id="PF00677">
    <property type="entry name" value="Lum_binding"/>
    <property type="match status" value="2"/>
</dbReference>
<dbReference type="InterPro" id="IPR023366">
    <property type="entry name" value="ATP_synth_asu-like_sf"/>
</dbReference>
<comment type="subunit">
    <text evidence="4">Homotrimer.</text>
</comment>
<sequence>MFTGLIIELGEVVSLLKGDASARLSVKGSEVAGDASLGDSIAVNGVCLTVVGIERETLTFDVSYETLRSTTLGSLRRGDRVNLEPSLKPTSKLGGHFVTGHVEDAGRIRSRKTAGNAVRIEIEAPQSVLGYLVEKGSVAVDGISLTVVEILKDAFSVVIIPHTAKLTTIGLKGAGDAVNLEPDILGKYVAKFLRKGGDSDASLLSALRKSGFVL</sequence>
<dbReference type="SUPFAM" id="SSF63380">
    <property type="entry name" value="Riboflavin synthase domain-like"/>
    <property type="match status" value="2"/>
</dbReference>
<keyword evidence="7" id="KW-0686">Riboflavin biosynthesis</keyword>
<reference evidence="13" key="2">
    <citation type="submission" date="2021-08" db="EMBL/GenBank/DDBJ databases">
        <authorList>
            <person name="Dalcin Martins P."/>
        </authorList>
    </citation>
    <scope>NUCLEOTIDE SEQUENCE</scope>
    <source>
        <strain evidence="13">MAG_39</strain>
    </source>
</reference>
<dbReference type="NCBIfam" id="NF006767">
    <property type="entry name" value="PRK09289.1"/>
    <property type="match status" value="1"/>
</dbReference>
<dbReference type="AlphaFoldDB" id="A0A953J985"/>
<organism evidence="13 14">
    <name type="scientific">Candidatus Nitrobium versatile</name>
    <dbReference type="NCBI Taxonomy" id="2884831"/>
    <lineage>
        <taxon>Bacteria</taxon>
        <taxon>Pseudomonadati</taxon>
        <taxon>Nitrospirota</taxon>
        <taxon>Nitrospiria</taxon>
        <taxon>Nitrospirales</taxon>
        <taxon>Nitrospiraceae</taxon>
        <taxon>Candidatus Nitrobium</taxon>
    </lineage>
</organism>
<keyword evidence="9" id="KW-0677">Repeat</keyword>
<comment type="catalytic activity">
    <reaction evidence="1">
        <text>2 6,7-dimethyl-8-(1-D-ribityl)lumazine + H(+) = 5-amino-6-(D-ribitylamino)uracil + riboflavin</text>
        <dbReference type="Rhea" id="RHEA:20772"/>
        <dbReference type="ChEBI" id="CHEBI:15378"/>
        <dbReference type="ChEBI" id="CHEBI:15934"/>
        <dbReference type="ChEBI" id="CHEBI:57986"/>
        <dbReference type="ChEBI" id="CHEBI:58201"/>
        <dbReference type="EC" id="2.5.1.9"/>
    </reaction>
</comment>
<dbReference type="InterPro" id="IPR017938">
    <property type="entry name" value="Riboflavin_synthase-like_b-brl"/>
</dbReference>
<dbReference type="InterPro" id="IPR026017">
    <property type="entry name" value="Lumazine-bd_dom"/>
</dbReference>
<comment type="function">
    <text evidence="2">Catalyzes the dismutation of two molecules of 6,7-dimethyl-8-ribityllumazine, resulting in the formation of riboflavin and 5-amino-6-(D-ribitylamino)uracil.</text>
</comment>
<dbReference type="GO" id="GO:0004746">
    <property type="term" value="F:riboflavin synthase activity"/>
    <property type="evidence" value="ECO:0007669"/>
    <property type="project" value="UniProtKB-UniRule"/>
</dbReference>
<dbReference type="InterPro" id="IPR001783">
    <property type="entry name" value="Lumazine-bd"/>
</dbReference>
<evidence type="ECO:0000256" key="2">
    <source>
        <dbReference type="ARBA" id="ARBA00002803"/>
    </source>
</evidence>
<dbReference type="EMBL" id="JAIOIV010000095">
    <property type="protein sequence ID" value="MBZ0156882.1"/>
    <property type="molecule type" value="Genomic_DNA"/>
</dbReference>
<dbReference type="PANTHER" id="PTHR21098">
    <property type="entry name" value="RIBOFLAVIN SYNTHASE ALPHA CHAIN"/>
    <property type="match status" value="1"/>
</dbReference>
<dbReference type="CDD" id="cd00402">
    <property type="entry name" value="Riboflavin_synthase_like"/>
    <property type="match status" value="1"/>
</dbReference>
<reference evidence="13" key="1">
    <citation type="journal article" date="2021" name="bioRxiv">
        <title>Unraveling nitrogen, sulfur and carbon metabolic pathways and microbial community transcriptional responses to substrate deprivation and toxicity stresses in a bioreactor mimicking anoxic brackish coastal sediment conditions.</title>
        <authorList>
            <person name="Martins P.D."/>
            <person name="Echeveste M.J."/>
            <person name="Arshad A."/>
            <person name="Kurth J."/>
            <person name="Ouboter H."/>
            <person name="Jetten M.S.M."/>
            <person name="Welte C.U."/>
        </authorList>
    </citation>
    <scope>NUCLEOTIDE SEQUENCE</scope>
    <source>
        <strain evidence="13">MAG_39</strain>
    </source>
</reference>
<feature type="domain" description="Lumazine-binding" evidence="12">
    <location>
        <begin position="1"/>
        <end position="96"/>
    </location>
</feature>
<protein>
    <recommendedName>
        <fullName evidence="6 10">Riboflavin synthase</fullName>
        <ecNumber evidence="5 10">2.5.1.9</ecNumber>
    </recommendedName>
</protein>
<evidence type="ECO:0000256" key="8">
    <source>
        <dbReference type="ARBA" id="ARBA00022679"/>
    </source>
</evidence>
<name>A0A953J985_9BACT</name>
<evidence type="ECO:0000256" key="10">
    <source>
        <dbReference type="NCBIfam" id="TIGR00187"/>
    </source>
</evidence>
<evidence type="ECO:0000256" key="11">
    <source>
        <dbReference type="PROSITE-ProRule" id="PRU00524"/>
    </source>
</evidence>
<gene>
    <name evidence="13" type="ORF">K8I29_11830</name>
</gene>
<evidence type="ECO:0000256" key="7">
    <source>
        <dbReference type="ARBA" id="ARBA00022619"/>
    </source>
</evidence>
<evidence type="ECO:0000259" key="12">
    <source>
        <dbReference type="PROSITE" id="PS51177"/>
    </source>
</evidence>
<comment type="pathway">
    <text evidence="3">Cofactor biosynthesis; riboflavin biosynthesis; riboflavin from 2-hydroxy-3-oxobutyl phosphate and 5-amino-6-(D-ribitylamino)uracil: step 2/2.</text>
</comment>
<feature type="domain" description="Lumazine-binding" evidence="12">
    <location>
        <begin position="97"/>
        <end position="193"/>
    </location>
</feature>
<accession>A0A953J985</accession>
<dbReference type="FunFam" id="2.40.30.20:FF:000003">
    <property type="entry name" value="Riboflavin synthase, alpha subunit"/>
    <property type="match status" value="1"/>
</dbReference>
<dbReference type="NCBIfam" id="NF009566">
    <property type="entry name" value="PRK13020.1"/>
    <property type="match status" value="1"/>
</dbReference>
<dbReference type="PANTHER" id="PTHR21098:SF12">
    <property type="entry name" value="RIBOFLAVIN SYNTHASE"/>
    <property type="match status" value="1"/>
</dbReference>
<feature type="repeat" description="Lumazine-binding" evidence="11">
    <location>
        <begin position="1"/>
        <end position="96"/>
    </location>
</feature>
<feature type="repeat" description="Lumazine-binding" evidence="11">
    <location>
        <begin position="97"/>
        <end position="193"/>
    </location>
</feature>
<proteinExistence type="predicted"/>